<keyword evidence="12" id="KW-1185">Reference proteome</keyword>
<evidence type="ECO:0000259" key="10">
    <source>
        <dbReference type="PROSITE" id="PS50035"/>
    </source>
</evidence>
<evidence type="ECO:0000256" key="4">
    <source>
        <dbReference type="ARBA" id="ARBA00022692"/>
    </source>
</evidence>
<comment type="caution">
    <text evidence="11">The sequence shown here is derived from an EMBL/GenBank/DDBJ whole genome shotgun (WGS) entry which is preliminary data.</text>
</comment>
<dbReference type="InterPro" id="IPR022924">
    <property type="entry name" value="Cardiolipin_synthase"/>
</dbReference>
<feature type="transmembrane region" description="Helical" evidence="9">
    <location>
        <begin position="38"/>
        <end position="59"/>
    </location>
</feature>
<feature type="domain" description="PLD phosphodiesterase" evidence="10">
    <location>
        <begin position="403"/>
        <end position="430"/>
    </location>
</feature>
<sequence length="490" mass="55461">MDFPIPSSALGWTILSIDIVLRFVALGVIPGGRRPSTGMAWLLLILIEPIIGFLIFWMFGRTRLEGRRIQRQKQAITAIRQRTEELPLDYDLASLPRPVQRIAELNRSLGALRMTGGNEVQLWPDYRGVVEEMAAEIDRAQAHVHVEFYITAWDEVTDPVFQAMIRATDRGVSVRLLFDHIGSRRIPGYRRMTRRLDRTAIDWRPMLPIQPLRGRFRRPDLRNHRKILVVDGSVGFTGSLNLTEPGYNKSANHRLGREWVELMVRLEGPVVGALNAVFASDWYVETGEVVDLVPVLGEPDARPDEIFDVPCQVVPSGPGIVAENNLRMFTSLLYAATDRISLTSPYFVPDESLLYAVTTAAQRGVEVELFVSEVSDQFLVGHAQASYYKALLHAGVRIWLYPAPFILHSKHFTIDDSVAVVGSSNMDMRSFGLNYEVSLMMPSVQVVTRMREVEDTYRSLSKELTLDAWTERPRRSKYVDNVARLTAALQ</sequence>
<dbReference type="OrthoDB" id="9762009at2"/>
<evidence type="ECO:0000256" key="8">
    <source>
        <dbReference type="NCBIfam" id="TIGR04265"/>
    </source>
</evidence>
<dbReference type="InterPro" id="IPR025202">
    <property type="entry name" value="PLD-like_dom"/>
</dbReference>
<dbReference type="Gene3D" id="3.30.870.10">
    <property type="entry name" value="Endonuclease Chain A"/>
    <property type="match status" value="2"/>
</dbReference>
<evidence type="ECO:0000256" key="5">
    <source>
        <dbReference type="ARBA" id="ARBA00022737"/>
    </source>
</evidence>
<dbReference type="PANTHER" id="PTHR21248:SF22">
    <property type="entry name" value="PHOSPHOLIPASE D"/>
    <property type="match status" value="1"/>
</dbReference>
<evidence type="ECO:0000256" key="6">
    <source>
        <dbReference type="ARBA" id="ARBA00022989"/>
    </source>
</evidence>
<evidence type="ECO:0000313" key="12">
    <source>
        <dbReference type="Proteomes" id="UP000307087"/>
    </source>
</evidence>
<evidence type="ECO:0000256" key="9">
    <source>
        <dbReference type="SAM" id="Phobius"/>
    </source>
</evidence>
<dbReference type="SUPFAM" id="SSF56024">
    <property type="entry name" value="Phospholipase D/nuclease"/>
    <property type="match status" value="2"/>
</dbReference>
<protein>
    <recommendedName>
        <fullName evidence="8">Cardiolipin synthase</fullName>
        <ecNumber evidence="8">2.7.8.-</ecNumber>
    </recommendedName>
</protein>
<dbReference type="RefSeq" id="WP_136561055.1">
    <property type="nucleotide sequence ID" value="NZ_BAABLS010000002.1"/>
</dbReference>
<organism evidence="11 12">
    <name type="scientific">Nocardioides caeni</name>
    <dbReference type="NCBI Taxonomy" id="574700"/>
    <lineage>
        <taxon>Bacteria</taxon>
        <taxon>Bacillati</taxon>
        <taxon>Actinomycetota</taxon>
        <taxon>Actinomycetes</taxon>
        <taxon>Propionibacteriales</taxon>
        <taxon>Nocardioidaceae</taxon>
        <taxon>Nocardioides</taxon>
    </lineage>
</organism>
<dbReference type="GO" id="GO:0032049">
    <property type="term" value="P:cardiolipin biosynthetic process"/>
    <property type="evidence" value="ECO:0007669"/>
    <property type="project" value="UniProtKB-UniRule"/>
</dbReference>
<comment type="subcellular location">
    <subcellularLocation>
        <location evidence="1">Cell membrane</location>
    </subcellularLocation>
</comment>
<dbReference type="PROSITE" id="PS50035">
    <property type="entry name" value="PLD"/>
    <property type="match status" value="2"/>
</dbReference>
<dbReference type="InterPro" id="IPR001736">
    <property type="entry name" value="PLipase_D/transphosphatidylase"/>
</dbReference>
<dbReference type="EC" id="2.7.8.-" evidence="8"/>
<dbReference type="AlphaFoldDB" id="A0A4S8NN12"/>
<dbReference type="NCBIfam" id="TIGR04265">
    <property type="entry name" value="bac_cardiolipin"/>
    <property type="match status" value="1"/>
</dbReference>
<dbReference type="Proteomes" id="UP000307087">
    <property type="component" value="Unassembled WGS sequence"/>
</dbReference>
<accession>A0A4S8NN12</accession>
<dbReference type="SMART" id="SM00155">
    <property type="entry name" value="PLDc"/>
    <property type="match status" value="2"/>
</dbReference>
<keyword evidence="4 9" id="KW-0812">Transmembrane</keyword>
<feature type="domain" description="PLD phosphodiesterase" evidence="10">
    <location>
        <begin position="219"/>
        <end position="246"/>
    </location>
</feature>
<dbReference type="CDD" id="cd09152">
    <property type="entry name" value="PLDc_EcCLS_like_1"/>
    <property type="match status" value="1"/>
</dbReference>
<evidence type="ECO:0000256" key="1">
    <source>
        <dbReference type="ARBA" id="ARBA00004236"/>
    </source>
</evidence>
<feature type="transmembrane region" description="Helical" evidence="9">
    <location>
        <begin position="12"/>
        <end position="32"/>
    </location>
</feature>
<keyword evidence="6 9" id="KW-1133">Transmembrane helix</keyword>
<dbReference type="EMBL" id="STGW01000001">
    <property type="protein sequence ID" value="THV18340.1"/>
    <property type="molecule type" value="Genomic_DNA"/>
</dbReference>
<evidence type="ECO:0000313" key="11">
    <source>
        <dbReference type="EMBL" id="THV18340.1"/>
    </source>
</evidence>
<evidence type="ECO:0000256" key="3">
    <source>
        <dbReference type="ARBA" id="ARBA00022679"/>
    </source>
</evidence>
<dbReference type="GO" id="GO:0008808">
    <property type="term" value="F:cardiolipin synthase activity"/>
    <property type="evidence" value="ECO:0007669"/>
    <property type="project" value="UniProtKB-UniRule"/>
</dbReference>
<proteinExistence type="predicted"/>
<keyword evidence="5" id="KW-0677">Repeat</keyword>
<evidence type="ECO:0000256" key="2">
    <source>
        <dbReference type="ARBA" id="ARBA00022475"/>
    </source>
</evidence>
<reference evidence="11 12" key="1">
    <citation type="journal article" date="2009" name="Int. J. Syst. Evol. Microbiol.">
        <title>Nocardioides caeni sp. nov., isolated from wastewater.</title>
        <authorList>
            <person name="Yoon J.H."/>
            <person name="Kang S.J."/>
            <person name="Park S."/>
            <person name="Kim W."/>
            <person name="Oh T.K."/>
        </authorList>
    </citation>
    <scope>NUCLEOTIDE SEQUENCE [LARGE SCALE GENOMIC DNA]</scope>
    <source>
        <strain evidence="11 12">DSM 23134</strain>
    </source>
</reference>
<keyword evidence="3" id="KW-0808">Transferase</keyword>
<dbReference type="PANTHER" id="PTHR21248">
    <property type="entry name" value="CARDIOLIPIN SYNTHASE"/>
    <property type="match status" value="1"/>
</dbReference>
<dbReference type="Pfam" id="PF13091">
    <property type="entry name" value="PLDc_2"/>
    <property type="match status" value="2"/>
</dbReference>
<evidence type="ECO:0000256" key="7">
    <source>
        <dbReference type="ARBA" id="ARBA00023136"/>
    </source>
</evidence>
<keyword evidence="2" id="KW-1003">Cell membrane</keyword>
<keyword evidence="7 9" id="KW-0472">Membrane</keyword>
<gene>
    <name evidence="11" type="primary">cls</name>
    <name evidence="11" type="ORF">E9934_01505</name>
</gene>
<dbReference type="GO" id="GO:0005886">
    <property type="term" value="C:plasma membrane"/>
    <property type="evidence" value="ECO:0007669"/>
    <property type="project" value="UniProtKB-SubCell"/>
</dbReference>
<name>A0A4S8NN12_9ACTN</name>